<dbReference type="InterPro" id="IPR000089">
    <property type="entry name" value="Biotin_lipoyl"/>
</dbReference>
<dbReference type="NCBIfam" id="TIGR01349">
    <property type="entry name" value="PDHac_trf_mito"/>
    <property type="match status" value="1"/>
</dbReference>
<dbReference type="InterPro" id="IPR006257">
    <property type="entry name" value="LAT1"/>
</dbReference>
<dbReference type="Gene3D" id="2.40.50.100">
    <property type="match status" value="1"/>
</dbReference>
<dbReference type="CDD" id="cd06849">
    <property type="entry name" value="lipoyl_domain"/>
    <property type="match status" value="1"/>
</dbReference>
<dbReference type="InterPro" id="IPR003016">
    <property type="entry name" value="2-oxoA_DH_lipoyl-BS"/>
</dbReference>
<evidence type="ECO:0000256" key="2">
    <source>
        <dbReference type="ARBA" id="ARBA00011484"/>
    </source>
</evidence>
<dbReference type="InterPro" id="IPR011053">
    <property type="entry name" value="Single_hybrid_motif"/>
</dbReference>
<dbReference type="Pfam" id="PF02817">
    <property type="entry name" value="E3_binding"/>
    <property type="match status" value="1"/>
</dbReference>
<dbReference type="SUPFAM" id="SSF51230">
    <property type="entry name" value="Single hybrid motif"/>
    <property type="match status" value="1"/>
</dbReference>
<evidence type="ECO:0000256" key="9">
    <source>
        <dbReference type="SAM" id="MobiDB-lite"/>
    </source>
</evidence>
<evidence type="ECO:0000313" key="12">
    <source>
        <dbReference type="EMBL" id="TNC52791.1"/>
    </source>
</evidence>
<dbReference type="OrthoDB" id="9805770at2"/>
<feature type="region of interest" description="Disordered" evidence="9">
    <location>
        <begin position="84"/>
        <end position="133"/>
    </location>
</feature>
<keyword evidence="4 8" id="KW-0450">Lipoyl</keyword>
<comment type="caution">
    <text evidence="12">The sequence shown here is derived from an EMBL/GenBank/DDBJ whole genome shotgun (WGS) entry which is preliminary data.</text>
</comment>
<name>A0A5C4N6W9_9RHOB</name>
<dbReference type="Pfam" id="PF00198">
    <property type="entry name" value="2-oxoacid_dh"/>
    <property type="match status" value="1"/>
</dbReference>
<dbReference type="GO" id="GO:0006086">
    <property type="term" value="P:pyruvate decarboxylation to acetyl-CoA"/>
    <property type="evidence" value="ECO:0007669"/>
    <property type="project" value="InterPro"/>
</dbReference>
<feature type="region of interest" description="Disordered" evidence="9">
    <location>
        <begin position="203"/>
        <end position="237"/>
    </location>
</feature>
<dbReference type="EC" id="2.3.1.12" evidence="8"/>
<dbReference type="SUPFAM" id="SSF52777">
    <property type="entry name" value="CoA-dependent acyltransferases"/>
    <property type="match status" value="1"/>
</dbReference>
<dbReference type="InterPro" id="IPR036625">
    <property type="entry name" value="E3-bd_dom_sf"/>
</dbReference>
<dbReference type="InterPro" id="IPR004167">
    <property type="entry name" value="PSBD"/>
</dbReference>
<evidence type="ECO:0000256" key="6">
    <source>
        <dbReference type="ARBA" id="ARBA00025211"/>
    </source>
</evidence>
<evidence type="ECO:0000256" key="3">
    <source>
        <dbReference type="ARBA" id="ARBA00022679"/>
    </source>
</evidence>
<dbReference type="EMBL" id="VDFU01000001">
    <property type="protein sequence ID" value="TNC52791.1"/>
    <property type="molecule type" value="Genomic_DNA"/>
</dbReference>
<dbReference type="FunFam" id="2.40.50.100:FF:000010">
    <property type="entry name" value="Acetyltransferase component of pyruvate dehydrogenase complex"/>
    <property type="match status" value="1"/>
</dbReference>
<dbReference type="Gene3D" id="3.30.559.10">
    <property type="entry name" value="Chloramphenicol acetyltransferase-like domain"/>
    <property type="match status" value="1"/>
</dbReference>
<dbReference type="Proteomes" id="UP000305887">
    <property type="component" value="Unassembled WGS sequence"/>
</dbReference>
<protein>
    <recommendedName>
        <fullName evidence="8">Acetyltransferase component of pyruvate dehydrogenase complex</fullName>
        <ecNumber evidence="8">2.3.1.12</ecNumber>
    </recommendedName>
</protein>
<dbReference type="AlphaFoldDB" id="A0A5C4N6W9"/>
<comment type="cofactor">
    <cofactor evidence="8">
        <name>(R)-lipoate</name>
        <dbReference type="ChEBI" id="CHEBI:83088"/>
    </cofactor>
    <text evidence="8">Binds 1 lipoyl cofactor covalently.</text>
</comment>
<evidence type="ECO:0000256" key="4">
    <source>
        <dbReference type="ARBA" id="ARBA00022823"/>
    </source>
</evidence>
<proteinExistence type="inferred from homology"/>
<evidence type="ECO:0000259" key="10">
    <source>
        <dbReference type="PROSITE" id="PS50968"/>
    </source>
</evidence>
<accession>A0A5C4N6W9</accession>
<dbReference type="PROSITE" id="PS50968">
    <property type="entry name" value="BIOTINYL_LIPOYL"/>
    <property type="match status" value="1"/>
</dbReference>
<feature type="compositionally biased region" description="Low complexity" evidence="9">
    <location>
        <begin position="99"/>
        <end position="117"/>
    </location>
</feature>
<keyword evidence="13" id="KW-1185">Reference proteome</keyword>
<organism evidence="12 13">
    <name type="scientific">Rubellimicrobium rubrum</name>
    <dbReference type="NCBI Taxonomy" id="2585369"/>
    <lineage>
        <taxon>Bacteria</taxon>
        <taxon>Pseudomonadati</taxon>
        <taxon>Pseudomonadota</taxon>
        <taxon>Alphaproteobacteria</taxon>
        <taxon>Rhodobacterales</taxon>
        <taxon>Roseobacteraceae</taxon>
        <taxon>Rubellimicrobium</taxon>
    </lineage>
</organism>
<evidence type="ECO:0000256" key="5">
    <source>
        <dbReference type="ARBA" id="ARBA00023315"/>
    </source>
</evidence>
<dbReference type="PROSITE" id="PS00189">
    <property type="entry name" value="LIPOYL"/>
    <property type="match status" value="1"/>
</dbReference>
<comment type="function">
    <text evidence="6">The pyruvate dehydrogenase complex catalyzes the overall conversion of pyruvate to acetyl-CoA and CO(2). It contains multiple copies of three enzymatic components: pyruvate dehydrogenase (E1), dihydrolipoamide acetyltransferase (E2) and lipoamide dehydrogenase (E3).</text>
</comment>
<dbReference type="InterPro" id="IPR001078">
    <property type="entry name" value="2-oxoacid_DH_actylTfrase"/>
</dbReference>
<dbReference type="Pfam" id="PF00364">
    <property type="entry name" value="Biotin_lipoyl"/>
    <property type="match status" value="1"/>
</dbReference>
<keyword evidence="3 8" id="KW-0808">Transferase</keyword>
<dbReference type="PANTHER" id="PTHR23151:SF90">
    <property type="entry name" value="DIHYDROLIPOYLLYSINE-RESIDUE ACETYLTRANSFERASE COMPONENT OF PYRUVATE DEHYDROGENASE COMPLEX, MITOCHONDRIAL-RELATED"/>
    <property type="match status" value="1"/>
</dbReference>
<dbReference type="SUPFAM" id="SSF47005">
    <property type="entry name" value="Peripheral subunit-binding domain of 2-oxo acid dehydrogenase complex"/>
    <property type="match status" value="1"/>
</dbReference>
<keyword evidence="12" id="KW-0670">Pyruvate</keyword>
<keyword evidence="5 8" id="KW-0012">Acyltransferase</keyword>
<evidence type="ECO:0000259" key="11">
    <source>
        <dbReference type="PROSITE" id="PS51826"/>
    </source>
</evidence>
<feature type="domain" description="Peripheral subunit-binding (PSBD)" evidence="11">
    <location>
        <begin position="167"/>
        <end position="204"/>
    </location>
</feature>
<evidence type="ECO:0000256" key="1">
    <source>
        <dbReference type="ARBA" id="ARBA00007317"/>
    </source>
</evidence>
<evidence type="ECO:0000256" key="7">
    <source>
        <dbReference type="ARBA" id="ARBA00048370"/>
    </source>
</evidence>
<feature type="domain" description="Lipoyl-binding" evidence="10">
    <location>
        <begin position="2"/>
        <end position="78"/>
    </location>
</feature>
<dbReference type="PROSITE" id="PS51826">
    <property type="entry name" value="PSBD"/>
    <property type="match status" value="1"/>
</dbReference>
<comment type="subunit">
    <text evidence="2">Forms a 24-polypeptide structural core with octahedral symmetry.</text>
</comment>
<dbReference type="GO" id="GO:0045254">
    <property type="term" value="C:pyruvate dehydrogenase complex"/>
    <property type="evidence" value="ECO:0007669"/>
    <property type="project" value="UniProtKB-UniRule"/>
</dbReference>
<evidence type="ECO:0000256" key="8">
    <source>
        <dbReference type="RuleBase" id="RU361137"/>
    </source>
</evidence>
<dbReference type="InterPro" id="IPR023213">
    <property type="entry name" value="CAT-like_dom_sf"/>
</dbReference>
<dbReference type="PANTHER" id="PTHR23151">
    <property type="entry name" value="DIHYDROLIPOAMIDE ACETYL/SUCCINYL-TRANSFERASE-RELATED"/>
    <property type="match status" value="1"/>
</dbReference>
<dbReference type="RefSeq" id="WP_139074555.1">
    <property type="nucleotide sequence ID" value="NZ_VDFU01000001.1"/>
</dbReference>
<evidence type="ECO:0000313" key="13">
    <source>
        <dbReference type="Proteomes" id="UP000305887"/>
    </source>
</evidence>
<comment type="similarity">
    <text evidence="1 8">Belongs to the 2-oxoacid dehydrogenase family.</text>
</comment>
<reference evidence="12 13" key="1">
    <citation type="submission" date="2019-06" db="EMBL/GenBank/DDBJ databases">
        <title>YIM 131921 draft genome.</title>
        <authorList>
            <person name="Jiang L."/>
        </authorList>
    </citation>
    <scope>NUCLEOTIDE SEQUENCE [LARGE SCALE GENOMIC DNA]</scope>
    <source>
        <strain evidence="12 13">YIM 131921</strain>
    </source>
</reference>
<gene>
    <name evidence="12" type="ORF">FHG66_00395</name>
</gene>
<sequence>MPTQILMPALSPTMEEGTLARWLVKEGDTVKSGDVMAEIETDKATMEFEAVDEGVIGKILVSEGTEGVKVNAPIAVLLAEGEDASAASGGGDTSPASMAAVDAGGNPPAGAPDPSGAISDYSLGPVPERTGNAPAGVLDAAAAKNEDGSAAGTGSSAPVASQGGRVFASPLARRIAEQKGLDLSAIKGSGPNGRIVKTDVENAQPGQAKTAPAAAQPAAAPAPKAAEAPKPAPVAAPAGPSADAILRMYEGRETEEVKLDGMRRTIAARLTEAKQTIPHFYLRRDIRLDALLAFRAQLNTALEGRKVKLSVNDFVIKACALALQQVPDANAIWAGDRIIKLKPSDVAVAVAIEGGLFTPVLKDSHLKSLSALSAEMKDLAARARTKKLAPHEYQGGSFAISNLGMFGIDNFDAVINPPHGAILAVGAGVKKPVVGANDQIEVATVMSVTLSVDHRVIDGALGAQLLQAIKDNLENPVGMLA</sequence>
<dbReference type="Gene3D" id="4.10.320.10">
    <property type="entry name" value="E3-binding domain"/>
    <property type="match status" value="1"/>
</dbReference>
<dbReference type="GO" id="GO:0004742">
    <property type="term" value="F:dihydrolipoyllysine-residue acetyltransferase activity"/>
    <property type="evidence" value="ECO:0007669"/>
    <property type="project" value="UniProtKB-UniRule"/>
</dbReference>
<comment type="catalytic activity">
    <reaction evidence="7 8">
        <text>N(6)-[(R)-dihydrolipoyl]-L-lysyl-[protein] + acetyl-CoA = N(6)-[(R)-S(8)-acetyldihydrolipoyl]-L-lysyl-[protein] + CoA</text>
        <dbReference type="Rhea" id="RHEA:17017"/>
        <dbReference type="Rhea" id="RHEA-COMP:10475"/>
        <dbReference type="Rhea" id="RHEA-COMP:10478"/>
        <dbReference type="ChEBI" id="CHEBI:57287"/>
        <dbReference type="ChEBI" id="CHEBI:57288"/>
        <dbReference type="ChEBI" id="CHEBI:83100"/>
        <dbReference type="ChEBI" id="CHEBI:83111"/>
        <dbReference type="EC" id="2.3.1.12"/>
    </reaction>
</comment>
<dbReference type="InterPro" id="IPR045257">
    <property type="entry name" value="E2/Pdx1"/>
</dbReference>